<sequence>RSPPRPHGRADPGRRPAANASMQIEIITIGDEILSGRTVDTNFAFLARALEAESVVVGWHTTVGDTAERIGDALSRALERAEAVVLTGGLGPTPDDLTRKAVATTLGRPLKLEERVLDEIRARIKRLGRKLPASVETQALIPVGAEVWPNALGTAPGLLIVHEGKPVILLPGVPYEMEALATEHVVPYLRKKSGRQVETFTLRTAGTFETLLQEKIGAVPQGWPGAVLAYLPSYFGVDLRVTVSGSDAKQVRSVAGRAYDQLKTLVAPVIYAEGATTMEDVVGEALLELKFRLAVAESCTGGLVAKRITDVPGASRYFERGFVTYSNGAKVELLGVEAGAIEAHGAVSEAVAAQMATGARRKAGVEVGIGVTGIAGPEGGSKEKPVGTVFVAVSSPRGEGGRKYQFVGTRNTIRERAAQAALDLARRHLRGLPLEPKL</sequence>
<dbReference type="InterPro" id="IPR036653">
    <property type="entry name" value="CinA-like_C"/>
</dbReference>
<dbReference type="AlphaFoldDB" id="A0A538SZX5"/>
<dbReference type="Gene3D" id="3.40.980.10">
    <property type="entry name" value="MoaB/Mog-like domain"/>
    <property type="match status" value="1"/>
</dbReference>
<dbReference type="Gene3D" id="3.90.950.20">
    <property type="entry name" value="CinA-like"/>
    <property type="match status" value="1"/>
</dbReference>
<dbReference type="Pfam" id="PF02464">
    <property type="entry name" value="CinA"/>
    <property type="match status" value="1"/>
</dbReference>
<proteinExistence type="inferred from homology"/>
<protein>
    <submittedName>
        <fullName evidence="2">Competence/damage-inducible protein A</fullName>
    </submittedName>
</protein>
<reference evidence="2 3" key="1">
    <citation type="journal article" date="2019" name="Nat. Microbiol.">
        <title>Mediterranean grassland soil C-N compound turnover is dependent on rainfall and depth, and is mediated by genomically divergent microorganisms.</title>
        <authorList>
            <person name="Diamond S."/>
            <person name="Andeer P.F."/>
            <person name="Li Z."/>
            <person name="Crits-Christoph A."/>
            <person name="Burstein D."/>
            <person name="Anantharaman K."/>
            <person name="Lane K.R."/>
            <person name="Thomas B.C."/>
            <person name="Pan C."/>
            <person name="Northen T.R."/>
            <person name="Banfield J.F."/>
        </authorList>
    </citation>
    <scope>NUCLEOTIDE SEQUENCE [LARGE SCALE GENOMIC DNA]</scope>
    <source>
        <strain evidence="2">WS_2</strain>
    </source>
</reference>
<dbReference type="InterPro" id="IPR041424">
    <property type="entry name" value="CinA_KH"/>
</dbReference>
<evidence type="ECO:0000313" key="2">
    <source>
        <dbReference type="EMBL" id="TMQ56923.1"/>
    </source>
</evidence>
<dbReference type="InterPro" id="IPR036425">
    <property type="entry name" value="MoaB/Mog-like_dom_sf"/>
</dbReference>
<comment type="caution">
    <text evidence="2">The sequence shown here is derived from an EMBL/GenBank/DDBJ whole genome shotgun (WGS) entry which is preliminary data.</text>
</comment>
<dbReference type="InterPro" id="IPR008135">
    <property type="entry name" value="Competence-induced_CinA"/>
</dbReference>
<evidence type="ECO:0000259" key="1">
    <source>
        <dbReference type="SMART" id="SM00852"/>
    </source>
</evidence>
<dbReference type="SUPFAM" id="SSF53218">
    <property type="entry name" value="Molybdenum cofactor biosynthesis proteins"/>
    <property type="match status" value="1"/>
</dbReference>
<dbReference type="InterPro" id="IPR001453">
    <property type="entry name" value="MoaB/Mog_dom"/>
</dbReference>
<dbReference type="CDD" id="cd00885">
    <property type="entry name" value="cinA"/>
    <property type="match status" value="1"/>
</dbReference>
<dbReference type="SMART" id="SM00852">
    <property type="entry name" value="MoCF_biosynth"/>
    <property type="match status" value="1"/>
</dbReference>
<feature type="domain" description="MoaB/Mog" evidence="1">
    <location>
        <begin position="25"/>
        <end position="192"/>
    </location>
</feature>
<dbReference type="PANTHER" id="PTHR13939:SF0">
    <property type="entry name" value="NMN AMIDOHYDROLASE-LIKE PROTEIN YFAY"/>
    <property type="match status" value="1"/>
</dbReference>
<dbReference type="NCBIfam" id="NF001813">
    <property type="entry name" value="PRK00549.1"/>
    <property type="match status" value="1"/>
</dbReference>
<evidence type="ECO:0000313" key="3">
    <source>
        <dbReference type="Proteomes" id="UP000317716"/>
    </source>
</evidence>
<dbReference type="NCBIfam" id="TIGR00199">
    <property type="entry name" value="PncC_domain"/>
    <property type="match status" value="1"/>
</dbReference>
<dbReference type="PANTHER" id="PTHR13939">
    <property type="entry name" value="NICOTINAMIDE-NUCLEOTIDE AMIDOHYDROLASE PNCC"/>
    <property type="match status" value="1"/>
</dbReference>
<name>A0A538SZX5_UNCEI</name>
<dbReference type="Proteomes" id="UP000317716">
    <property type="component" value="Unassembled WGS sequence"/>
</dbReference>
<dbReference type="InterPro" id="IPR050101">
    <property type="entry name" value="CinA"/>
</dbReference>
<dbReference type="NCBIfam" id="TIGR00200">
    <property type="entry name" value="cinA_nterm"/>
    <property type="match status" value="1"/>
</dbReference>
<dbReference type="Pfam" id="PF00994">
    <property type="entry name" value="MoCF_biosynth"/>
    <property type="match status" value="1"/>
</dbReference>
<accession>A0A538SZX5</accession>
<dbReference type="EMBL" id="VBOS01000142">
    <property type="protein sequence ID" value="TMQ56923.1"/>
    <property type="molecule type" value="Genomic_DNA"/>
</dbReference>
<gene>
    <name evidence="2" type="ORF">E6K72_04200</name>
</gene>
<dbReference type="NCBIfam" id="TIGR00177">
    <property type="entry name" value="molyb_syn"/>
    <property type="match status" value="1"/>
</dbReference>
<dbReference type="Pfam" id="PF18146">
    <property type="entry name" value="CinA_KH"/>
    <property type="match status" value="1"/>
</dbReference>
<dbReference type="InterPro" id="IPR008136">
    <property type="entry name" value="CinA_C"/>
</dbReference>
<dbReference type="HAMAP" id="MF_00226_B">
    <property type="entry name" value="CinA_B"/>
    <property type="match status" value="1"/>
</dbReference>
<dbReference type="SUPFAM" id="SSF142433">
    <property type="entry name" value="CinA-like"/>
    <property type="match status" value="1"/>
</dbReference>
<dbReference type="PIRSF" id="PIRSF006728">
    <property type="entry name" value="CinA"/>
    <property type="match status" value="1"/>
</dbReference>
<feature type="non-terminal residue" evidence="2">
    <location>
        <position position="1"/>
    </location>
</feature>
<organism evidence="2 3">
    <name type="scientific">Eiseniibacteriota bacterium</name>
    <dbReference type="NCBI Taxonomy" id="2212470"/>
    <lineage>
        <taxon>Bacteria</taxon>
        <taxon>Candidatus Eiseniibacteriota</taxon>
    </lineage>
</organism>